<dbReference type="Gene3D" id="2.60.40.640">
    <property type="match status" value="1"/>
</dbReference>
<dbReference type="PROSITE" id="PS00295">
    <property type="entry name" value="ARRESTINS"/>
    <property type="match status" value="1"/>
</dbReference>
<dbReference type="Pfam" id="PF00339">
    <property type="entry name" value="Arrestin_N"/>
    <property type="match status" value="1"/>
</dbReference>
<dbReference type="SMART" id="SM01017">
    <property type="entry name" value="Arrestin_C"/>
    <property type="match status" value="1"/>
</dbReference>
<evidence type="ECO:0000256" key="6">
    <source>
        <dbReference type="ARBA" id="ARBA00031498"/>
    </source>
</evidence>
<evidence type="ECO:0000256" key="5">
    <source>
        <dbReference type="ARBA" id="ARBA00024976"/>
    </source>
</evidence>
<accession>A0A2H4T6R4</accession>
<evidence type="ECO:0000256" key="3">
    <source>
        <dbReference type="ARBA" id="ARBA00022606"/>
    </source>
</evidence>
<dbReference type="InterPro" id="IPR000698">
    <property type="entry name" value="Arrestin"/>
</dbReference>
<reference evidence="8" key="1">
    <citation type="journal article" date="2017" name="Sci. Adv.">
        <title>Pushing the limits of photoreception in twilight conditions: The rod-like cone retina of the deep-sea pearlsides.</title>
        <authorList>
            <person name="de Busserolles F."/>
            <person name="Cortesi F."/>
            <person name="Helvik J.V."/>
            <person name="Davies W.I.L."/>
            <person name="Templin R.M."/>
            <person name="Sullivan R.K.P."/>
            <person name="Michell C.T."/>
            <person name="Mountford J.K."/>
            <person name="Collin S.P."/>
            <person name="Irigoien X."/>
            <person name="Kaartvedt S."/>
            <person name="Marshall J."/>
        </authorList>
    </citation>
    <scope>NUCLEOTIDE SEQUENCE</scope>
</reference>
<evidence type="ECO:0000256" key="2">
    <source>
        <dbReference type="ARBA" id="ARBA00017730"/>
    </source>
</evidence>
<proteinExistence type="evidence at transcript level"/>
<dbReference type="FunFam" id="2.60.40.840:FF:000002">
    <property type="entry name" value="Arrestin 3"/>
    <property type="match status" value="1"/>
</dbReference>
<organism evidence="8">
    <name type="scientific">Maurolicus mucronatus</name>
    <dbReference type="NCBI Taxonomy" id="2034140"/>
    <lineage>
        <taxon>Eukaryota</taxon>
        <taxon>Metazoa</taxon>
        <taxon>Chordata</taxon>
        <taxon>Craniata</taxon>
        <taxon>Vertebrata</taxon>
        <taxon>Euteleostomi</taxon>
        <taxon>Actinopterygii</taxon>
        <taxon>Neopterygii</taxon>
        <taxon>Teleostei</taxon>
        <taxon>Stomiati</taxon>
        <taxon>Stomiiformes</taxon>
        <taxon>Sternoptychidae</taxon>
        <taxon>Maurolicinae</taxon>
        <taxon>Maurolicus</taxon>
    </lineage>
</organism>
<protein>
    <recommendedName>
        <fullName evidence="2">Arrestin-C</fullName>
    </recommendedName>
    <alternativeName>
        <fullName evidence="6">Cone arrestin</fullName>
    </alternativeName>
</protein>
<feature type="domain" description="Arrestin C-terminal-like" evidence="7">
    <location>
        <begin position="193"/>
        <end position="356"/>
    </location>
</feature>
<dbReference type="GO" id="GO:0007399">
    <property type="term" value="P:nervous system development"/>
    <property type="evidence" value="ECO:0007669"/>
    <property type="project" value="UniProtKB-ARBA"/>
</dbReference>
<sequence>MDLERVFKKSSKNKTLTLFLGKRDYVDHVDNVDAVDGVVQVDPAALSGKKVYIQLACAFRYGSDDLDVIGLSFRKDIWFKKYQIYPPDHKPTQSPMHSALMKKAGEQGHPFSFQMPTNLPCSVTLQPGPGDKGKPCGVDFEVKAYIAKAANNPDEETFSKKDKCRLIIRKIQFAPDPTGTGPKADICRNFMMSDKPVYLEASLPKEIFYHGEPIPVKLKIRNETSKMVKKINILVDQTADVVLYSADRYTKNVLNQEFPDSVEASGIYEKTLTICPMLAENTEKRGLALDGRIKDEDTNMASTTVLRGGVERDVLGILVSYKIKVNLMVSSGGLLGGLTASDVTAELPFILMHPKPNGNHEIVLDNL</sequence>
<dbReference type="GO" id="GO:0002031">
    <property type="term" value="P:G protein-coupled receptor internalization"/>
    <property type="evidence" value="ECO:0007669"/>
    <property type="project" value="TreeGrafter"/>
</dbReference>
<name>A0A2H4T6R4_9TELE</name>
<dbReference type="InterPro" id="IPR014756">
    <property type="entry name" value="Ig_E-set"/>
</dbReference>
<evidence type="ECO:0000313" key="8">
    <source>
        <dbReference type="EMBL" id="ATY71606.1"/>
    </source>
</evidence>
<dbReference type="AlphaFoldDB" id="A0A2H4T6R4"/>
<dbReference type="InterPro" id="IPR014753">
    <property type="entry name" value="Arrestin_N"/>
</dbReference>
<dbReference type="PANTHER" id="PTHR11792">
    <property type="entry name" value="ARRESTIN"/>
    <property type="match status" value="1"/>
</dbReference>
<dbReference type="Gene3D" id="2.60.40.840">
    <property type="match status" value="1"/>
</dbReference>
<dbReference type="InterPro" id="IPR011021">
    <property type="entry name" value="Arrestin-like_N"/>
</dbReference>
<dbReference type="InterPro" id="IPR011022">
    <property type="entry name" value="Arrestin_C-like"/>
</dbReference>
<dbReference type="GO" id="GO:0001664">
    <property type="term" value="F:G protein-coupled receptor binding"/>
    <property type="evidence" value="ECO:0007669"/>
    <property type="project" value="TreeGrafter"/>
</dbReference>
<dbReference type="PRINTS" id="PR00309">
    <property type="entry name" value="ARRESTIN"/>
</dbReference>
<dbReference type="EMBL" id="MF805819">
    <property type="protein sequence ID" value="ATY71606.1"/>
    <property type="molecule type" value="mRNA"/>
</dbReference>
<dbReference type="GO" id="GO:0001750">
    <property type="term" value="C:photoreceptor outer segment"/>
    <property type="evidence" value="ECO:0007669"/>
    <property type="project" value="UniProtKB-ARBA"/>
</dbReference>
<dbReference type="GO" id="GO:0007165">
    <property type="term" value="P:signal transduction"/>
    <property type="evidence" value="ECO:0007669"/>
    <property type="project" value="InterPro"/>
</dbReference>
<dbReference type="InterPro" id="IPR014752">
    <property type="entry name" value="Arrestin-like_C"/>
</dbReference>
<dbReference type="Pfam" id="PF02752">
    <property type="entry name" value="Arrestin_C"/>
    <property type="match status" value="1"/>
</dbReference>
<keyword evidence="3" id="KW-0716">Sensory transduction</keyword>
<dbReference type="FunFam" id="2.60.40.640:FF:000011">
    <property type="entry name" value="S-arrestin isoform X2"/>
    <property type="match status" value="1"/>
</dbReference>
<evidence type="ECO:0000256" key="4">
    <source>
        <dbReference type="ARBA" id="ARBA00023305"/>
    </source>
</evidence>
<dbReference type="PANTHER" id="PTHR11792:SF19">
    <property type="entry name" value="ARRESTIN-C"/>
    <property type="match status" value="1"/>
</dbReference>
<dbReference type="InterPro" id="IPR017864">
    <property type="entry name" value="Arrestin_CS"/>
</dbReference>
<evidence type="ECO:0000259" key="7">
    <source>
        <dbReference type="SMART" id="SM01017"/>
    </source>
</evidence>
<keyword evidence="4" id="KW-0844">Vision</keyword>
<dbReference type="SUPFAM" id="SSF81296">
    <property type="entry name" value="E set domains"/>
    <property type="match status" value="2"/>
</dbReference>
<dbReference type="GO" id="GO:0007601">
    <property type="term" value="P:visual perception"/>
    <property type="evidence" value="ECO:0007669"/>
    <property type="project" value="UniProtKB-KW"/>
</dbReference>
<comment type="function">
    <text evidence="5">May play a role in an as yet undefined retina-specific signal transduction. Could bind to photoactivated-phosphorylated red/green opsins.</text>
</comment>
<comment type="similarity">
    <text evidence="1">Belongs to the arrestin family.</text>
</comment>
<evidence type="ECO:0000256" key="1">
    <source>
        <dbReference type="ARBA" id="ARBA00005298"/>
    </source>
</evidence>